<feature type="coiled-coil region" evidence="1">
    <location>
        <begin position="217"/>
        <end position="304"/>
    </location>
</feature>
<evidence type="ECO:0000256" key="3">
    <source>
        <dbReference type="SAM" id="Phobius"/>
    </source>
</evidence>
<dbReference type="Proteomes" id="UP000219563">
    <property type="component" value="Unassembled WGS sequence"/>
</dbReference>
<feature type="chain" id="PRO_5013352461" evidence="4">
    <location>
        <begin position="29"/>
        <end position="1082"/>
    </location>
</feature>
<reference evidence="5 6" key="1">
    <citation type="submission" date="2017-08" db="EMBL/GenBank/DDBJ databases">
        <authorList>
            <person name="de Groot N.N."/>
        </authorList>
    </citation>
    <scope>NUCLEOTIDE SEQUENCE [LARGE SCALE GENOMIC DNA]</scope>
    <source>
        <strain evidence="5 6">DSM 9787</strain>
    </source>
</reference>
<sequence length="1082" mass="117038">MKKNVVKAMSVGLSAITIASSLSVPVFAEESTEGGQPAEPSTASQEAETNVAEQTVVNDTAALDDTYNHGVDLPADKDAVATQIENVVDATNDAFSSDENYELEIEVVDENGNVVEDEDGNKVTETVTGNYQDTAKAIQDASDAAAMEIADAATDAELIKDAADDMDEAAANANTAVGNAESAASDVTSAVNKAKQDANAAVVAVATDSQENAATLIATAQQSVADAQQTYNEKAQDLADAKSAYADAKSDLDAATERYQDNISAAKIDLGYAETDLATLQAKVDELEKAVKQAEKALAESAAGVLASADKEYAESDKAAAATNKYIAAVVENYYLATVNPVQLAEGQTLEVTVSDAVENEDAALNLVSVTYNVLDESGAVVATNSFNLGYAINNGVVELFEKEVRYEYTTTDENGEEKLVSLNGTEIETAVTNGTAVRRYEYTDEEGKTTYLSQDQYNLKTDEEKAKYTLGYVLLGNWGDAETEGLESDTGIHKLKDGTEKTVVTVEEVATGDEATTICYFDANGNYVKVVTNYTEKRVYTYVNGESVSADGFTSEAEATTAANAALANLTDAVLKQVTSVTPYYKISGWYAPVYKETGTVTKTTIAEHYIKDVAEKAAEVERDIELKRIKDSYKSGPYREWYEAFSIPYYDYADLTFTSTNNETTTSTRTDKLKVNHYRGTASANYEVTYTEVQDAAKDYNSFKQFWDWITNNDDNVEQIISDFEETQHVVVVADDKGFNFNLVNKTFFYVKQYQLTGEILGQKFEKPEDAVAAAIAAANSANPDKTITDFNYKYSNIQTTDYYKYILDYATRTYTVDAAGANYTDTYTAGVANEYGKVYRNVQNATDLVSGYTNQINGTNTTLSNYATLLKQLADAKLAVGAAQDKVTDIQAKIDDLNKDGAILSLQVLEWELRLADAQQAYDDAKATLDDAKAALNTATQAYSDKYPAIYIPAGEPVKYPSVTTATTVEEADEEVIPDEAVPAAGQARRARRARTVAANNTTTIDEAETPLAGGDADDAVVEDTEDTTTVEEDLVPLAGETQKGFFARTWWGWLLLIIAVLTGSTAYAKKKADAKKVK</sequence>
<keyword evidence="3" id="KW-0472">Membrane</keyword>
<dbReference type="Gene3D" id="1.10.287.1490">
    <property type="match status" value="1"/>
</dbReference>
<evidence type="ECO:0000313" key="6">
    <source>
        <dbReference type="Proteomes" id="UP000219563"/>
    </source>
</evidence>
<feature type="signal peptide" evidence="4">
    <location>
        <begin position="1"/>
        <end position="28"/>
    </location>
</feature>
<name>A0A285S5F2_9FIRM</name>
<evidence type="ECO:0000256" key="2">
    <source>
        <dbReference type="SAM" id="MobiDB-lite"/>
    </source>
</evidence>
<feature type="transmembrane region" description="Helical" evidence="3">
    <location>
        <begin position="1054"/>
        <end position="1072"/>
    </location>
</feature>
<accession>A0A285S5F2</accession>
<feature type="coiled-coil region" evidence="1">
    <location>
        <begin position="883"/>
        <end position="945"/>
    </location>
</feature>
<proteinExistence type="predicted"/>
<dbReference type="AlphaFoldDB" id="A0A285S5F2"/>
<evidence type="ECO:0000256" key="1">
    <source>
        <dbReference type="SAM" id="Coils"/>
    </source>
</evidence>
<keyword evidence="3" id="KW-1133">Transmembrane helix</keyword>
<organism evidence="5 6">
    <name type="scientific">Pseudobutyrivibrio ruminis DSM 9787</name>
    <dbReference type="NCBI Taxonomy" id="1123011"/>
    <lineage>
        <taxon>Bacteria</taxon>
        <taxon>Bacillati</taxon>
        <taxon>Bacillota</taxon>
        <taxon>Clostridia</taxon>
        <taxon>Lachnospirales</taxon>
        <taxon>Lachnospiraceae</taxon>
        <taxon>Pseudobutyrivibrio</taxon>
    </lineage>
</organism>
<dbReference type="EMBL" id="OBMR01000005">
    <property type="protein sequence ID" value="SOC01954.1"/>
    <property type="molecule type" value="Genomic_DNA"/>
</dbReference>
<dbReference type="RefSeq" id="WP_097076236.1">
    <property type="nucleotide sequence ID" value="NZ_OBMR01000005.1"/>
</dbReference>
<gene>
    <name evidence="5" type="ORF">SAMN02910411_1844</name>
</gene>
<keyword evidence="3" id="KW-0812">Transmembrane</keyword>
<evidence type="ECO:0000256" key="4">
    <source>
        <dbReference type="SAM" id="SignalP"/>
    </source>
</evidence>
<protein>
    <submittedName>
        <fullName evidence="5">Uncharacterized protein</fullName>
    </submittedName>
</protein>
<keyword evidence="4" id="KW-0732">Signal</keyword>
<keyword evidence="1" id="KW-0175">Coiled coil</keyword>
<feature type="region of interest" description="Disordered" evidence="2">
    <location>
        <begin position="29"/>
        <end position="50"/>
    </location>
</feature>
<feature type="compositionally biased region" description="Polar residues" evidence="2">
    <location>
        <begin position="39"/>
        <end position="50"/>
    </location>
</feature>
<evidence type="ECO:0000313" key="5">
    <source>
        <dbReference type="EMBL" id="SOC01954.1"/>
    </source>
</evidence>